<dbReference type="Proteomes" id="UP001162031">
    <property type="component" value="Unassembled WGS sequence"/>
</dbReference>
<dbReference type="PROSITE" id="PS51205">
    <property type="entry name" value="VPS9"/>
    <property type="match status" value="1"/>
</dbReference>
<dbReference type="PROSITE" id="PS50003">
    <property type="entry name" value="PH_DOMAIN"/>
    <property type="match status" value="2"/>
</dbReference>
<dbReference type="Pfam" id="PF02204">
    <property type="entry name" value="VPS9"/>
    <property type="match status" value="1"/>
</dbReference>
<proteinExistence type="predicted"/>
<name>A0AAV0V664_HYABA</name>
<dbReference type="InterPro" id="IPR037191">
    <property type="entry name" value="VPS9_dom_sf"/>
</dbReference>
<feature type="compositionally biased region" description="Polar residues" evidence="1">
    <location>
        <begin position="36"/>
        <end position="62"/>
    </location>
</feature>
<gene>
    <name evidence="5" type="ORF">HBR001_LOCUS9426</name>
</gene>
<dbReference type="InterPro" id="IPR011993">
    <property type="entry name" value="PH-like_dom_sf"/>
</dbReference>
<dbReference type="SUPFAM" id="SSF109993">
    <property type="entry name" value="VPS9 domain"/>
    <property type="match status" value="1"/>
</dbReference>
<dbReference type="InterPro" id="IPR003123">
    <property type="entry name" value="VPS9"/>
</dbReference>
<comment type="caution">
    <text evidence="5">The sequence shown here is derived from an EMBL/GenBank/DDBJ whole genome shotgun (WGS) entry which is preliminary data.</text>
</comment>
<protein>
    <submittedName>
        <fullName evidence="5">Uncharacterized protein</fullName>
    </submittedName>
</protein>
<dbReference type="PROSITE" id="PS50106">
    <property type="entry name" value="PDZ"/>
    <property type="match status" value="1"/>
</dbReference>
<evidence type="ECO:0000259" key="2">
    <source>
        <dbReference type="PROSITE" id="PS50003"/>
    </source>
</evidence>
<feature type="domain" description="VPS9" evidence="4">
    <location>
        <begin position="700"/>
        <end position="840"/>
    </location>
</feature>
<dbReference type="SMART" id="SM00228">
    <property type="entry name" value="PDZ"/>
    <property type="match status" value="1"/>
</dbReference>
<feature type="compositionally biased region" description="Basic and acidic residues" evidence="1">
    <location>
        <begin position="71"/>
        <end position="84"/>
    </location>
</feature>
<evidence type="ECO:0000313" key="5">
    <source>
        <dbReference type="EMBL" id="CAI5743335.1"/>
    </source>
</evidence>
<evidence type="ECO:0000259" key="3">
    <source>
        <dbReference type="PROSITE" id="PS50106"/>
    </source>
</evidence>
<dbReference type="EMBL" id="CANTFL010001488">
    <property type="protein sequence ID" value="CAI5743335.1"/>
    <property type="molecule type" value="Genomic_DNA"/>
</dbReference>
<evidence type="ECO:0000313" key="6">
    <source>
        <dbReference type="Proteomes" id="UP001162031"/>
    </source>
</evidence>
<feature type="region of interest" description="Disordered" evidence="1">
    <location>
        <begin position="180"/>
        <end position="205"/>
    </location>
</feature>
<feature type="domain" description="PH" evidence="2">
    <location>
        <begin position="294"/>
        <end position="385"/>
    </location>
</feature>
<accession>A0AAV0V664</accession>
<dbReference type="InterPro" id="IPR001478">
    <property type="entry name" value="PDZ"/>
</dbReference>
<dbReference type="Gene3D" id="2.30.29.30">
    <property type="entry name" value="Pleckstrin-homology domain (PH domain)/Phosphotyrosine-binding domain (PTB)"/>
    <property type="match status" value="2"/>
</dbReference>
<dbReference type="SMART" id="SM00233">
    <property type="entry name" value="PH"/>
    <property type="match status" value="2"/>
</dbReference>
<organism evidence="5 6">
    <name type="scientific">Hyaloperonospora brassicae</name>
    <name type="common">Brassica downy mildew</name>
    <name type="synonym">Peronospora brassicae</name>
    <dbReference type="NCBI Taxonomy" id="162125"/>
    <lineage>
        <taxon>Eukaryota</taxon>
        <taxon>Sar</taxon>
        <taxon>Stramenopiles</taxon>
        <taxon>Oomycota</taxon>
        <taxon>Peronosporomycetes</taxon>
        <taxon>Peronosporales</taxon>
        <taxon>Peronosporaceae</taxon>
        <taxon>Hyaloperonospora</taxon>
    </lineage>
</organism>
<dbReference type="Pfam" id="PF00169">
    <property type="entry name" value="PH"/>
    <property type="match status" value="2"/>
</dbReference>
<dbReference type="SUPFAM" id="SSF50156">
    <property type="entry name" value="PDZ domain-like"/>
    <property type="match status" value="1"/>
</dbReference>
<dbReference type="AlphaFoldDB" id="A0AAV0V664"/>
<dbReference type="CDD" id="cd00821">
    <property type="entry name" value="PH"/>
    <property type="match status" value="1"/>
</dbReference>
<dbReference type="InterPro" id="IPR036034">
    <property type="entry name" value="PDZ_sf"/>
</dbReference>
<dbReference type="SUPFAM" id="SSF50729">
    <property type="entry name" value="PH domain-like"/>
    <property type="match status" value="2"/>
</dbReference>
<feature type="domain" description="PDZ" evidence="3">
    <location>
        <begin position="837"/>
        <end position="919"/>
    </location>
</feature>
<feature type="compositionally biased region" description="Basic and acidic residues" evidence="1">
    <location>
        <begin position="119"/>
        <end position="132"/>
    </location>
</feature>
<dbReference type="Pfam" id="PF00595">
    <property type="entry name" value="PDZ"/>
    <property type="match status" value="1"/>
</dbReference>
<dbReference type="InterPro" id="IPR051707">
    <property type="entry name" value="PI-Interact_SigTrans_Reg"/>
</dbReference>
<feature type="region of interest" description="Disordered" evidence="1">
    <location>
        <begin position="18"/>
        <end position="166"/>
    </location>
</feature>
<reference evidence="5" key="1">
    <citation type="submission" date="2022-12" db="EMBL/GenBank/DDBJ databases">
        <authorList>
            <person name="Webb A."/>
        </authorList>
    </citation>
    <scope>NUCLEOTIDE SEQUENCE</scope>
    <source>
        <strain evidence="5">Hp1</strain>
    </source>
</reference>
<dbReference type="InterPro" id="IPR001849">
    <property type="entry name" value="PH_domain"/>
</dbReference>
<dbReference type="FunFam" id="2.30.29.30:FF:000286">
    <property type="entry name" value="PH-protein kinase domain containing protein"/>
    <property type="match status" value="1"/>
</dbReference>
<feature type="domain" description="PH" evidence="2">
    <location>
        <begin position="410"/>
        <end position="506"/>
    </location>
</feature>
<dbReference type="SMART" id="SM00167">
    <property type="entry name" value="VPS9"/>
    <property type="match status" value="1"/>
</dbReference>
<dbReference type="PANTHER" id="PTHR14336">
    <property type="entry name" value="TANDEM PH DOMAIN CONTAINING PROTEIN"/>
    <property type="match status" value="1"/>
</dbReference>
<dbReference type="Gene3D" id="1.20.1050.80">
    <property type="entry name" value="VPS9 domain"/>
    <property type="match status" value="1"/>
</dbReference>
<sequence>MEMGNRRHSIEVFRLRLRETMNEGDDSDGGVGSTDAHSSASLPAHQQMSGQLSSQENNTSSRRMMYPIEEVTTKKETREQQGRQEEEEEDEEAAGRTERTVVRRSVRPEVYIDEDSDEDRLVAGEHLPIDDSSREEEDIDGRELHARRKPPFLTASSSSGDESSSRTLRCSLDAVYCPSSLDTREPQSTEAVAQPDESLESSETEEPIMTIEAESAEATATQQLTRSNSSLTDQPKDVLRESRCVVLVTRPSQRDIEMWTERATSTMVKSTESSAQSTPTSAQGRRWVLEYKPVVRHSGWLIKRGHGLRNFKRRLFCIVDNELIYHDTHDATEVRGRLDLTRKSTVQCMLHSGFKFVQSGYGMVLYALDNHDRDVWIRKLQEHNVQLLPEGAKTARLLKQNSDNADKGGPIIFSGWLRKRGRMVKSTKRRWFELSNGTLSYFAHPQGGSRKGSLDVSRARVSPVDSIKTGERHSFQICTASRNLFLHADSQEERSIWIAALASVGEGSSTSVTQAGATPPKSDANDFSRPMSVSEIGWACKCGALEQGGASIDGACRRCMSSFISNTEDVMVDVAREVQLLLASPYSPEGCTSAAFLKEHAGRPVHNTTVREFMIGLAGYLIHTRLKELLMLAGVAQRDSSLDSDSDEDGVKASVACPQDPAVVNETTNNIQTIVYEQTEERVLFPLYRAILTNVHAQTREDAKVLKGKIEILRGKSQAFFGIGPDSVSSSRWVSACAKLREVDKVSLPYMKRAQLLAACKDIYAVYHTEHPTQPPMSADAFIPAFIYVLIHSRLRDPVALKELITTFDLGSQHGEIAYFVTCLEIALEYIRSLLTACTVVLSSARKLGIEFSKHVEADVVIVHRLLPGEQAEQSGVINVGDVLVAVNGLPVYEMELAEVAKLWRGIDGEAEFCFLPMDEYLRKYGLS</sequence>
<evidence type="ECO:0000256" key="1">
    <source>
        <dbReference type="SAM" id="MobiDB-lite"/>
    </source>
</evidence>
<dbReference type="Gene3D" id="2.30.42.10">
    <property type="match status" value="1"/>
</dbReference>
<evidence type="ECO:0000259" key="4">
    <source>
        <dbReference type="PROSITE" id="PS51205"/>
    </source>
</evidence>
<keyword evidence="6" id="KW-1185">Reference proteome</keyword>